<gene>
    <name evidence="3" type="ORF">LTRI10_LOCUS48168</name>
</gene>
<dbReference type="AlphaFoldDB" id="A0AAV2GE20"/>
<keyword evidence="4" id="KW-1185">Reference proteome</keyword>
<dbReference type="EMBL" id="OZ034821">
    <property type="protein sequence ID" value="CAL1408587.1"/>
    <property type="molecule type" value="Genomic_DNA"/>
</dbReference>
<feature type="compositionally biased region" description="Polar residues" evidence="2">
    <location>
        <begin position="341"/>
        <end position="353"/>
    </location>
</feature>
<dbReference type="Proteomes" id="UP001497516">
    <property type="component" value="Chromosome 8"/>
</dbReference>
<feature type="compositionally biased region" description="Polar residues" evidence="2">
    <location>
        <begin position="365"/>
        <end position="377"/>
    </location>
</feature>
<evidence type="ECO:0000256" key="1">
    <source>
        <dbReference type="SAM" id="Coils"/>
    </source>
</evidence>
<reference evidence="3 4" key="1">
    <citation type="submission" date="2024-04" db="EMBL/GenBank/DDBJ databases">
        <authorList>
            <person name="Fracassetti M."/>
        </authorList>
    </citation>
    <scope>NUCLEOTIDE SEQUENCE [LARGE SCALE GENOMIC DNA]</scope>
</reference>
<proteinExistence type="predicted"/>
<organism evidence="3 4">
    <name type="scientific">Linum trigynum</name>
    <dbReference type="NCBI Taxonomy" id="586398"/>
    <lineage>
        <taxon>Eukaryota</taxon>
        <taxon>Viridiplantae</taxon>
        <taxon>Streptophyta</taxon>
        <taxon>Embryophyta</taxon>
        <taxon>Tracheophyta</taxon>
        <taxon>Spermatophyta</taxon>
        <taxon>Magnoliopsida</taxon>
        <taxon>eudicotyledons</taxon>
        <taxon>Gunneridae</taxon>
        <taxon>Pentapetalae</taxon>
        <taxon>rosids</taxon>
        <taxon>fabids</taxon>
        <taxon>Malpighiales</taxon>
        <taxon>Linaceae</taxon>
        <taxon>Linum</taxon>
    </lineage>
</organism>
<evidence type="ECO:0000256" key="2">
    <source>
        <dbReference type="SAM" id="MobiDB-lite"/>
    </source>
</evidence>
<sequence>MIVIVFRSQSCTDQINGADIQRRIFDGRLNFSNQRCFRSNGTARVSITKHQINIAGNQNRHRRWYLIFPGKQFGTPSGIRVFDVNTDPRRGNQDRDLPHVPVEEEAPDIEVGQANGADRRTQGMEELLHAEILYLLQSMEEFRQSMKEFHQEVNLQFDNLEKKVDKFENNIDRWFDKYDDCVSDFSMSIHRATYDFDVFKYETMSVACDDLMADRLAMVNQISSMSLATTLLPEARNPNVSFPVNNIGLKDTQVGGGLQKPLQRGQYQHMSNKNENKNQGGQSGYNHVEHSMLAYEGLSKQHCDGVQSKPLGGHEIPPHGRLKEKQHRKWQISLPHPPHSMKNQTRITTNTTQDGGGDHVEKSNVTKVGMNQQNPHCNLSPKPPVSGQGGKFNQPQHGVATPMLAGNKSSMIFGQGGKLNARKLSISRENSKDTKWFCDKYINQNNHMTVGKARKPQTQQRRNCVQLTKQDQSGQTMPHGRFDWTKTLENFNVPPRVKNTGDFLCHDPVAKMKPN</sequence>
<evidence type="ECO:0000313" key="4">
    <source>
        <dbReference type="Proteomes" id="UP001497516"/>
    </source>
</evidence>
<protein>
    <submittedName>
        <fullName evidence="3">Uncharacterized protein</fullName>
    </submittedName>
</protein>
<evidence type="ECO:0000313" key="3">
    <source>
        <dbReference type="EMBL" id="CAL1408587.1"/>
    </source>
</evidence>
<name>A0AAV2GE20_9ROSI</name>
<accession>A0AAV2GE20</accession>
<keyword evidence="1" id="KW-0175">Coiled coil</keyword>
<feature type="coiled-coil region" evidence="1">
    <location>
        <begin position="150"/>
        <end position="177"/>
    </location>
</feature>
<feature type="region of interest" description="Disordered" evidence="2">
    <location>
        <begin position="334"/>
        <end position="394"/>
    </location>
</feature>